<sequence>MFALCRATSRAVQKSSIISLANKYVTPRTLPALASSSTRVQLQQYEQRSSFATTTATRIKRNGGTNAGTASALAPNWEARALVNGEIEELSLDSYLQAKRYVVMIFYPFDFTFVCPTELIAFSERIDEFEKLGADVVGISCDSIHSHYHWNQIPRKQGGVKNIKFPLVADFTKKIASTYGVLHADSHPLRGLIVIDDEGFIRAMQIYDEEIGRSVDEALRVIRAIQFNKKYGDVCPANWKEGEATIKPDHKKKKSFFENLED</sequence>
<dbReference type="Proteomes" id="UP000789831">
    <property type="component" value="Unassembled WGS sequence"/>
</dbReference>
<comment type="subcellular location">
    <subcellularLocation>
        <location evidence="1">Cytoplasm</location>
    </subcellularLocation>
</comment>
<dbReference type="PANTHER" id="PTHR10681">
    <property type="entry name" value="THIOREDOXIN PEROXIDASE"/>
    <property type="match status" value="1"/>
</dbReference>
<gene>
    <name evidence="8" type="ORF">AGERDE_LOCUS9223</name>
</gene>
<dbReference type="FunFam" id="3.40.30.10:FF:000002">
    <property type="entry name" value="Alkyl hydroperoxide reductase C"/>
    <property type="match status" value="1"/>
</dbReference>
<protein>
    <submittedName>
        <fullName evidence="8">11834_t:CDS:1</fullName>
    </submittedName>
</protein>
<dbReference type="GO" id="GO:0045454">
    <property type="term" value="P:cell redox homeostasis"/>
    <property type="evidence" value="ECO:0007669"/>
    <property type="project" value="TreeGrafter"/>
</dbReference>
<keyword evidence="6" id="KW-0676">Redox-active center</keyword>
<dbReference type="InterPro" id="IPR019479">
    <property type="entry name" value="Peroxiredoxin_C"/>
</dbReference>
<dbReference type="GO" id="GO:0033554">
    <property type="term" value="P:cellular response to stress"/>
    <property type="evidence" value="ECO:0007669"/>
    <property type="project" value="TreeGrafter"/>
</dbReference>
<dbReference type="PANTHER" id="PTHR10681:SF128">
    <property type="entry name" value="THIOREDOXIN-DEPENDENT PEROXIDE REDUCTASE, MITOCHONDRIAL"/>
    <property type="match status" value="1"/>
</dbReference>
<dbReference type="GO" id="GO:0042744">
    <property type="term" value="P:hydrogen peroxide catabolic process"/>
    <property type="evidence" value="ECO:0007669"/>
    <property type="project" value="TreeGrafter"/>
</dbReference>
<dbReference type="InterPro" id="IPR050217">
    <property type="entry name" value="Peroxiredoxin"/>
</dbReference>
<evidence type="ECO:0000313" key="9">
    <source>
        <dbReference type="Proteomes" id="UP000789831"/>
    </source>
</evidence>
<dbReference type="GO" id="GO:0006979">
    <property type="term" value="P:response to oxidative stress"/>
    <property type="evidence" value="ECO:0007669"/>
    <property type="project" value="TreeGrafter"/>
</dbReference>
<dbReference type="GO" id="GO:0008379">
    <property type="term" value="F:thioredoxin peroxidase activity"/>
    <property type="evidence" value="ECO:0007669"/>
    <property type="project" value="TreeGrafter"/>
</dbReference>
<evidence type="ECO:0000256" key="1">
    <source>
        <dbReference type="ARBA" id="ARBA00004496"/>
    </source>
</evidence>
<evidence type="ECO:0000256" key="2">
    <source>
        <dbReference type="ARBA" id="ARBA00009796"/>
    </source>
</evidence>
<dbReference type="PROSITE" id="PS51352">
    <property type="entry name" value="THIOREDOXIN_2"/>
    <property type="match status" value="1"/>
</dbReference>
<evidence type="ECO:0000256" key="6">
    <source>
        <dbReference type="ARBA" id="ARBA00023284"/>
    </source>
</evidence>
<keyword evidence="9" id="KW-1185">Reference proteome</keyword>
<dbReference type="InterPro" id="IPR000866">
    <property type="entry name" value="AhpC/TSA"/>
</dbReference>
<dbReference type="Pfam" id="PF10417">
    <property type="entry name" value="1-cysPrx_C"/>
    <property type="match status" value="1"/>
</dbReference>
<dbReference type="Gene3D" id="3.40.30.10">
    <property type="entry name" value="Glutaredoxin"/>
    <property type="match status" value="1"/>
</dbReference>
<dbReference type="InterPro" id="IPR013766">
    <property type="entry name" value="Thioredoxin_domain"/>
</dbReference>
<dbReference type="OrthoDB" id="185659at2759"/>
<dbReference type="AlphaFoldDB" id="A0A9N9CH89"/>
<feature type="domain" description="Thioredoxin" evidence="7">
    <location>
        <begin position="68"/>
        <end position="227"/>
    </location>
</feature>
<accession>A0A9N9CH89</accession>
<keyword evidence="5" id="KW-1015">Disulfide bond</keyword>
<evidence type="ECO:0000256" key="3">
    <source>
        <dbReference type="ARBA" id="ARBA00022490"/>
    </source>
</evidence>
<comment type="similarity">
    <text evidence="2">Belongs to the peroxiredoxin family. AhpC/Prx1 subfamily.</text>
</comment>
<dbReference type="InterPro" id="IPR036249">
    <property type="entry name" value="Thioredoxin-like_sf"/>
</dbReference>
<name>A0A9N9CH89_9GLOM</name>
<evidence type="ECO:0000256" key="5">
    <source>
        <dbReference type="ARBA" id="ARBA00023157"/>
    </source>
</evidence>
<comment type="caution">
    <text evidence="8">The sequence shown here is derived from an EMBL/GenBank/DDBJ whole genome shotgun (WGS) entry which is preliminary data.</text>
</comment>
<evidence type="ECO:0000259" key="7">
    <source>
        <dbReference type="PROSITE" id="PS51352"/>
    </source>
</evidence>
<dbReference type="EMBL" id="CAJVPL010002216">
    <property type="protein sequence ID" value="CAG8603554.1"/>
    <property type="molecule type" value="Genomic_DNA"/>
</dbReference>
<evidence type="ECO:0000256" key="4">
    <source>
        <dbReference type="ARBA" id="ARBA00023002"/>
    </source>
</evidence>
<reference evidence="8" key="1">
    <citation type="submission" date="2021-06" db="EMBL/GenBank/DDBJ databases">
        <authorList>
            <person name="Kallberg Y."/>
            <person name="Tangrot J."/>
            <person name="Rosling A."/>
        </authorList>
    </citation>
    <scope>NUCLEOTIDE SEQUENCE</scope>
    <source>
        <strain evidence="8">MT106</strain>
    </source>
</reference>
<dbReference type="Pfam" id="PF00578">
    <property type="entry name" value="AhpC-TSA"/>
    <property type="match status" value="1"/>
</dbReference>
<organism evidence="8 9">
    <name type="scientific">Ambispora gerdemannii</name>
    <dbReference type="NCBI Taxonomy" id="144530"/>
    <lineage>
        <taxon>Eukaryota</taxon>
        <taxon>Fungi</taxon>
        <taxon>Fungi incertae sedis</taxon>
        <taxon>Mucoromycota</taxon>
        <taxon>Glomeromycotina</taxon>
        <taxon>Glomeromycetes</taxon>
        <taxon>Archaeosporales</taxon>
        <taxon>Ambisporaceae</taxon>
        <taxon>Ambispora</taxon>
    </lineage>
</organism>
<dbReference type="GO" id="GO:0005829">
    <property type="term" value="C:cytosol"/>
    <property type="evidence" value="ECO:0007669"/>
    <property type="project" value="TreeGrafter"/>
</dbReference>
<proteinExistence type="inferred from homology"/>
<dbReference type="CDD" id="cd03015">
    <property type="entry name" value="PRX_Typ2cys"/>
    <property type="match status" value="1"/>
</dbReference>
<dbReference type="SUPFAM" id="SSF52833">
    <property type="entry name" value="Thioredoxin-like"/>
    <property type="match status" value="1"/>
</dbReference>
<keyword evidence="4" id="KW-0560">Oxidoreductase</keyword>
<keyword evidence="3" id="KW-0963">Cytoplasm</keyword>
<evidence type="ECO:0000313" key="8">
    <source>
        <dbReference type="EMBL" id="CAG8603554.1"/>
    </source>
</evidence>